<dbReference type="Proteomes" id="UP001163603">
    <property type="component" value="Chromosome 11"/>
</dbReference>
<protein>
    <submittedName>
        <fullName evidence="1">Uncharacterized protein</fullName>
    </submittedName>
</protein>
<keyword evidence="2" id="KW-1185">Reference proteome</keyword>
<proteinExistence type="predicted"/>
<reference evidence="2" key="1">
    <citation type="journal article" date="2023" name="G3 (Bethesda)">
        <title>Genome assembly and association tests identify interacting loci associated with vigor, precocity, and sex in interspecific pistachio rootstocks.</title>
        <authorList>
            <person name="Palmer W."/>
            <person name="Jacygrad E."/>
            <person name="Sagayaradj S."/>
            <person name="Cavanaugh K."/>
            <person name="Han R."/>
            <person name="Bertier L."/>
            <person name="Beede B."/>
            <person name="Kafkas S."/>
            <person name="Golino D."/>
            <person name="Preece J."/>
            <person name="Michelmore R."/>
        </authorList>
    </citation>
    <scope>NUCLEOTIDE SEQUENCE [LARGE SCALE GENOMIC DNA]</scope>
</reference>
<evidence type="ECO:0000313" key="2">
    <source>
        <dbReference type="Proteomes" id="UP001163603"/>
    </source>
</evidence>
<organism evidence="1 2">
    <name type="scientific">Pistacia integerrima</name>
    <dbReference type="NCBI Taxonomy" id="434235"/>
    <lineage>
        <taxon>Eukaryota</taxon>
        <taxon>Viridiplantae</taxon>
        <taxon>Streptophyta</taxon>
        <taxon>Embryophyta</taxon>
        <taxon>Tracheophyta</taxon>
        <taxon>Spermatophyta</taxon>
        <taxon>Magnoliopsida</taxon>
        <taxon>eudicotyledons</taxon>
        <taxon>Gunneridae</taxon>
        <taxon>Pentapetalae</taxon>
        <taxon>rosids</taxon>
        <taxon>malvids</taxon>
        <taxon>Sapindales</taxon>
        <taxon>Anacardiaceae</taxon>
        <taxon>Pistacia</taxon>
    </lineage>
</organism>
<name>A0ACC0XPE8_9ROSI</name>
<gene>
    <name evidence="1" type="ORF">Pint_30989</name>
</gene>
<comment type="caution">
    <text evidence="1">The sequence shown here is derived from an EMBL/GenBank/DDBJ whole genome shotgun (WGS) entry which is preliminary data.</text>
</comment>
<sequence>MLYRLLIWSSICLKWVAVCLAPLDKNFSFGSIFQEYLRDRNKVQQLVQLFDPVVRVFDGIAGERVSMRIDLECSDGRNTVGIFSHRRLSGSVGTATAAFALALLEGVTQPGVWFPEEPEGIAIEARKVLLERAAQGTINFVMNKPPWMVETEPKELGLGIYV</sequence>
<evidence type="ECO:0000313" key="1">
    <source>
        <dbReference type="EMBL" id="KAJ0019942.1"/>
    </source>
</evidence>
<dbReference type="EMBL" id="CM047746">
    <property type="protein sequence ID" value="KAJ0019942.1"/>
    <property type="molecule type" value="Genomic_DNA"/>
</dbReference>
<accession>A0ACC0XPE8</accession>